<sequence>MRAISSVVGCAFWLVAGSTYAIRHQQQAGNLAPAEVVGDLTHTLKIADEIINAENIEHEINRDMHLRLVEEGSKFIDQICQEVAEDSKCREQVESYVKRCEENNCLQIDEVAYPLNQEYQPLLLPEPYQLDAAFTLFKNCESNPAKNGLKGPWMRYKEGKEHGDYHHFIISLLGKSLVRKDGVTDLEFLVNKLLYMATTYYKTYLIVKKFGARFFNTFSFTMNIFGIGIKRALKGIVRSNVPEDMGEHSIERISHLSEGYKDYMLTQVPTLSKFAERYSDMVMKVLLSSLAGYVKAPWYKRWINRFKSLLTGEAYNPDEDIHLLKPIFVDTPRNYIKDALKPLRDAVEENIVNPVSDYLRRKQNISRSQNYNDGHHKIDPSLYEPKRPHIGIAANHARDYIDDKVNKAKELVSAAKDRATGIYADHVKPALSDITNVVKNDLLDAVNIRNILRGSSQDDNNEQEKTEEEKVEEVKPELKQKEYADQPTYVENVKPL</sequence>
<feature type="compositionally biased region" description="Basic and acidic residues" evidence="1">
    <location>
        <begin position="462"/>
        <end position="484"/>
    </location>
</feature>
<name>A0A9W5TE27_BABOV</name>
<dbReference type="Proteomes" id="UP001057455">
    <property type="component" value="Unassembled WGS sequence"/>
</dbReference>
<evidence type="ECO:0000256" key="1">
    <source>
        <dbReference type="SAM" id="MobiDB-lite"/>
    </source>
</evidence>
<keyword evidence="2" id="KW-0732">Signal</keyword>
<feature type="chain" id="PRO_5040850157" evidence="2">
    <location>
        <begin position="22"/>
        <end position="496"/>
    </location>
</feature>
<organism evidence="3 4">
    <name type="scientific">Babesia ovis</name>
    <dbReference type="NCBI Taxonomy" id="5869"/>
    <lineage>
        <taxon>Eukaryota</taxon>
        <taxon>Sar</taxon>
        <taxon>Alveolata</taxon>
        <taxon>Apicomplexa</taxon>
        <taxon>Aconoidasida</taxon>
        <taxon>Piroplasmida</taxon>
        <taxon>Babesiidae</taxon>
        <taxon>Babesia</taxon>
    </lineage>
</organism>
<accession>A0A9W5TE27</accession>
<gene>
    <name evidence="3" type="ORF">BaOVIS_015630</name>
</gene>
<evidence type="ECO:0000313" key="3">
    <source>
        <dbReference type="EMBL" id="GFE54159.1"/>
    </source>
</evidence>
<proteinExistence type="predicted"/>
<dbReference type="EMBL" id="BLIY01000010">
    <property type="protein sequence ID" value="GFE54159.1"/>
    <property type="molecule type" value="Genomic_DNA"/>
</dbReference>
<evidence type="ECO:0000313" key="4">
    <source>
        <dbReference type="Proteomes" id="UP001057455"/>
    </source>
</evidence>
<dbReference type="OrthoDB" id="366419at2759"/>
<keyword evidence="4" id="KW-1185">Reference proteome</keyword>
<evidence type="ECO:0000256" key="2">
    <source>
        <dbReference type="SAM" id="SignalP"/>
    </source>
</evidence>
<dbReference type="InterPro" id="IPR004318">
    <property type="entry name" value="RAP-1"/>
</dbReference>
<dbReference type="AlphaFoldDB" id="A0A9W5TE27"/>
<feature type="region of interest" description="Disordered" evidence="1">
    <location>
        <begin position="454"/>
        <end position="496"/>
    </location>
</feature>
<protein>
    <submittedName>
        <fullName evidence="3">Rhoptry associated protein 1, putative</fullName>
    </submittedName>
</protein>
<comment type="caution">
    <text evidence="3">The sequence shown here is derived from an EMBL/GenBank/DDBJ whole genome shotgun (WGS) entry which is preliminary data.</text>
</comment>
<feature type="signal peptide" evidence="2">
    <location>
        <begin position="1"/>
        <end position="21"/>
    </location>
</feature>
<dbReference type="Pfam" id="PF03085">
    <property type="entry name" value="RAP-1"/>
    <property type="match status" value="1"/>
</dbReference>
<reference evidence="3" key="1">
    <citation type="submission" date="2019-12" db="EMBL/GenBank/DDBJ databases">
        <title>Genome sequence of Babesia ovis.</title>
        <authorList>
            <person name="Yamagishi J."/>
            <person name="Sevinc F."/>
            <person name="Xuan X."/>
        </authorList>
    </citation>
    <scope>NUCLEOTIDE SEQUENCE</scope>
    <source>
        <strain evidence="3">Selcuk</strain>
    </source>
</reference>